<protein>
    <recommendedName>
        <fullName evidence="4">PAXIP1-associated glutamate-rich protein 1</fullName>
    </recommendedName>
</protein>
<feature type="compositionally biased region" description="Acidic residues" evidence="1">
    <location>
        <begin position="81"/>
        <end position="95"/>
    </location>
</feature>
<feature type="compositionally biased region" description="Pro residues" evidence="1">
    <location>
        <begin position="138"/>
        <end position="147"/>
    </location>
</feature>
<feature type="region of interest" description="Disordered" evidence="1">
    <location>
        <begin position="1"/>
        <end position="113"/>
    </location>
</feature>
<dbReference type="PANTHER" id="PTHR28467:SF1">
    <property type="entry name" value="PAXIP1-ASSOCIATED GLUTAMATE-RICH PROTEIN 1"/>
    <property type="match status" value="1"/>
</dbReference>
<dbReference type="STRING" id="623744.A0A553MQW7"/>
<reference evidence="2 3" key="1">
    <citation type="journal article" date="2019" name="Sci. Data">
        <title>Hybrid genome assembly and annotation of Danionella translucida.</title>
        <authorList>
            <person name="Kadobianskyi M."/>
            <person name="Schulze L."/>
            <person name="Schuelke M."/>
            <person name="Judkewitz B."/>
        </authorList>
    </citation>
    <scope>NUCLEOTIDE SEQUENCE [LARGE SCALE GENOMIC DNA]</scope>
    <source>
        <strain evidence="2 3">Bolton</strain>
    </source>
</reference>
<dbReference type="Proteomes" id="UP000316079">
    <property type="component" value="Unassembled WGS sequence"/>
</dbReference>
<keyword evidence="3" id="KW-1185">Reference proteome</keyword>
<dbReference type="GO" id="GO:0044666">
    <property type="term" value="C:MLL3/4 complex"/>
    <property type="evidence" value="ECO:0007669"/>
    <property type="project" value="TreeGrafter"/>
</dbReference>
<proteinExistence type="predicted"/>
<dbReference type="GO" id="GO:1902808">
    <property type="term" value="P:positive regulation of cell cycle G1/S phase transition"/>
    <property type="evidence" value="ECO:0007669"/>
    <property type="project" value="TreeGrafter"/>
</dbReference>
<organism evidence="2 3">
    <name type="scientific">Danionella cerebrum</name>
    <dbReference type="NCBI Taxonomy" id="2873325"/>
    <lineage>
        <taxon>Eukaryota</taxon>
        <taxon>Metazoa</taxon>
        <taxon>Chordata</taxon>
        <taxon>Craniata</taxon>
        <taxon>Vertebrata</taxon>
        <taxon>Euteleostomi</taxon>
        <taxon>Actinopterygii</taxon>
        <taxon>Neopterygii</taxon>
        <taxon>Teleostei</taxon>
        <taxon>Ostariophysi</taxon>
        <taxon>Cypriniformes</taxon>
        <taxon>Danionidae</taxon>
        <taxon>Danioninae</taxon>
        <taxon>Danionella</taxon>
    </lineage>
</organism>
<comment type="caution">
    <text evidence="2">The sequence shown here is derived from an EMBL/GenBank/DDBJ whole genome shotgun (WGS) entry which is preliminary data.</text>
</comment>
<dbReference type="PANTHER" id="PTHR28467">
    <property type="entry name" value="PAXIP1-ASSOCIATED GLUTAMATE-RICH PROTEIN 1"/>
    <property type="match status" value="1"/>
</dbReference>
<dbReference type="GO" id="GO:0033148">
    <property type="term" value="P:positive regulation of intracellular estrogen receptor signaling pathway"/>
    <property type="evidence" value="ECO:0007669"/>
    <property type="project" value="TreeGrafter"/>
</dbReference>
<evidence type="ECO:0000313" key="3">
    <source>
        <dbReference type="Proteomes" id="UP000316079"/>
    </source>
</evidence>
<dbReference type="AlphaFoldDB" id="A0A553MQW7"/>
<gene>
    <name evidence="2" type="ORF">DNTS_023164</name>
</gene>
<dbReference type="EMBL" id="SRMA01027317">
    <property type="protein sequence ID" value="TRY55572.1"/>
    <property type="molecule type" value="Genomic_DNA"/>
</dbReference>
<accession>A0A553MQW7</accession>
<evidence type="ECO:0000256" key="1">
    <source>
        <dbReference type="SAM" id="MobiDB-lite"/>
    </source>
</evidence>
<dbReference type="GO" id="GO:0030331">
    <property type="term" value="F:nuclear estrogen receptor binding"/>
    <property type="evidence" value="ECO:0007669"/>
    <property type="project" value="TreeGrafter"/>
</dbReference>
<evidence type="ECO:0000313" key="2">
    <source>
        <dbReference type="EMBL" id="TRY55572.1"/>
    </source>
</evidence>
<feature type="compositionally biased region" description="Polar residues" evidence="1">
    <location>
        <begin position="1"/>
        <end position="10"/>
    </location>
</feature>
<feature type="compositionally biased region" description="Basic and acidic residues" evidence="1">
    <location>
        <begin position="160"/>
        <end position="178"/>
    </location>
</feature>
<sequence>MQEEAQSSLSERVESLAVNDEQKTATGEKEEEIKEKPAVKETNKDTEEKRDPEETTTEEEKRSMEAEEHQKSEGATTDAEVNGEGEKEEEKEDWEMPFSVEEQMDTENWTPPPEEIKRLYELLARGEELKLHWIPLPRRSPTPPPEPSPEREGEPEDQGEQERESRSGRDLFKSERVRSAGQAPLSPNSQRERERDSDPSTVFSPKQRRY</sequence>
<evidence type="ECO:0008006" key="4">
    <source>
        <dbReference type="Google" id="ProtNLM"/>
    </source>
</evidence>
<feature type="region of interest" description="Disordered" evidence="1">
    <location>
        <begin position="130"/>
        <end position="210"/>
    </location>
</feature>
<dbReference type="OrthoDB" id="10067843at2759"/>
<name>A0A553MQW7_9TELE</name>
<dbReference type="InterPro" id="IPR028213">
    <property type="entry name" value="PA1"/>
</dbReference>
<dbReference type="Pfam" id="PF15364">
    <property type="entry name" value="PAXIP1_C"/>
    <property type="match status" value="1"/>
</dbReference>
<feature type="compositionally biased region" description="Basic and acidic residues" evidence="1">
    <location>
        <begin position="20"/>
        <end position="72"/>
    </location>
</feature>